<comment type="caution">
    <text evidence="6">The sequence shown here is derived from an EMBL/GenBank/DDBJ whole genome shotgun (WGS) entry which is preliminary data.</text>
</comment>
<dbReference type="InterPro" id="IPR001375">
    <property type="entry name" value="Peptidase_S9_cat"/>
</dbReference>
<organism evidence="6 7">
    <name type="scientific">Fistulifera solaris</name>
    <name type="common">Oleaginous diatom</name>
    <dbReference type="NCBI Taxonomy" id="1519565"/>
    <lineage>
        <taxon>Eukaryota</taxon>
        <taxon>Sar</taxon>
        <taxon>Stramenopiles</taxon>
        <taxon>Ochrophyta</taxon>
        <taxon>Bacillariophyta</taxon>
        <taxon>Bacillariophyceae</taxon>
        <taxon>Bacillariophycidae</taxon>
        <taxon>Naviculales</taxon>
        <taxon>Naviculaceae</taxon>
        <taxon>Fistulifera</taxon>
    </lineage>
</organism>
<protein>
    <recommendedName>
        <fullName evidence="2">Prolyl endopeptidase-like</fullName>
    </recommendedName>
    <alternativeName>
        <fullName evidence="3">Prolylendopeptidase-like</fullName>
    </alternativeName>
</protein>
<evidence type="ECO:0000256" key="2">
    <source>
        <dbReference type="ARBA" id="ARBA00039290"/>
    </source>
</evidence>
<dbReference type="SUPFAM" id="SSF50993">
    <property type="entry name" value="Peptidase/esterase 'gauge' domain"/>
    <property type="match status" value="1"/>
</dbReference>
<reference evidence="6 7" key="1">
    <citation type="journal article" date="2015" name="Plant Cell">
        <title>Oil accumulation by the oleaginous diatom Fistulifera solaris as revealed by the genome and transcriptome.</title>
        <authorList>
            <person name="Tanaka T."/>
            <person name="Maeda Y."/>
            <person name="Veluchamy A."/>
            <person name="Tanaka M."/>
            <person name="Abida H."/>
            <person name="Marechal E."/>
            <person name="Bowler C."/>
            <person name="Muto M."/>
            <person name="Sunaga Y."/>
            <person name="Tanaka M."/>
            <person name="Yoshino T."/>
            <person name="Taniguchi T."/>
            <person name="Fukuda Y."/>
            <person name="Nemoto M."/>
            <person name="Matsumoto M."/>
            <person name="Wong P.S."/>
            <person name="Aburatani S."/>
            <person name="Fujibuchi W."/>
        </authorList>
    </citation>
    <scope>NUCLEOTIDE SEQUENCE [LARGE SCALE GENOMIC DNA]</scope>
    <source>
        <strain evidence="6 7">JPCC DA0580</strain>
    </source>
</reference>
<evidence type="ECO:0000259" key="5">
    <source>
        <dbReference type="Pfam" id="PF00326"/>
    </source>
</evidence>
<dbReference type="SUPFAM" id="SSF53474">
    <property type="entry name" value="alpha/beta-Hydrolases"/>
    <property type="match status" value="1"/>
</dbReference>
<dbReference type="AlphaFoldDB" id="A0A1Z5K024"/>
<dbReference type="Pfam" id="PF00326">
    <property type="entry name" value="Peptidase_S9"/>
    <property type="match status" value="1"/>
</dbReference>
<keyword evidence="7" id="KW-1185">Reference proteome</keyword>
<dbReference type="Proteomes" id="UP000198406">
    <property type="component" value="Unassembled WGS sequence"/>
</dbReference>
<dbReference type="InParanoid" id="A0A1Z5K024"/>
<name>A0A1Z5K024_FISSO</name>
<evidence type="ECO:0000313" key="7">
    <source>
        <dbReference type="Proteomes" id="UP000198406"/>
    </source>
</evidence>
<feature type="domain" description="Peptidase S9 prolyl oligopeptidase catalytic" evidence="5">
    <location>
        <begin position="364"/>
        <end position="505"/>
    </location>
</feature>
<dbReference type="GO" id="GO:0008236">
    <property type="term" value="F:serine-type peptidase activity"/>
    <property type="evidence" value="ECO:0007669"/>
    <property type="project" value="InterPro"/>
</dbReference>
<evidence type="ECO:0000313" key="6">
    <source>
        <dbReference type="EMBL" id="GAX19643.1"/>
    </source>
</evidence>
<evidence type="ECO:0000256" key="1">
    <source>
        <dbReference type="ARBA" id="ARBA00005228"/>
    </source>
</evidence>
<proteinExistence type="inferred from homology"/>
<comment type="similarity">
    <text evidence="1">Belongs to the peptidase S9A family.</text>
</comment>
<dbReference type="InterPro" id="IPR029058">
    <property type="entry name" value="AB_hydrolase_fold"/>
</dbReference>
<evidence type="ECO:0000256" key="4">
    <source>
        <dbReference type="ARBA" id="ARBA00045448"/>
    </source>
</evidence>
<comment type="function">
    <text evidence="4">Serine peptidase whose precise substrate specificity remains unclear. Does not cleave peptides after a arginine or lysine residue. Regulates trans-Golgi network morphology and sorting by regulating the membrane binding of the AP-1 complex. May play a role in the regulation of synaptic vesicle exocytosis.</text>
</comment>
<dbReference type="OrthoDB" id="47870at2759"/>
<sequence>MQHESKVTWNRFAGENAPFIPVIASELPEIGPAGKFYYYWHDDSYFRRPVLSGEPQRLCPADPNLVHMAISPDETQLARVFRNGSVLINSKKQHWNARAVEFGPSNSLYWIAQDGTVWRSISNAPAESIYHGPSHPAMSLRRSKGGSSMLLENKKTTWIWEHREDGTISEQIYDTLLVDVHRDGQIVSLQSTSNNDAEWSIYEMDLFVDHVVTYQRSRQEERYRFVIQSSDGQMFLSDETIIDPFSKLTPSGNMHYDTDILRYCLEKPYQPRATYEFNMTSHHLETLAWNFAPTFHNMTEERMYATSPDGTKIPITVFSRDNSTIHRVLLVGYGAYGKSAKWSYDPLFHYLLNQGVVVAYANIRNDKISGIKDYIACAECLQSYGNVTAYGVSAGGVVVGASLQQAPHVFHSGILVNAFLDVEATLRNPDLYLTKEDWEEYGNPELDPSIASYCPVRNVSPGGPPVLVLATLDDERVPYWNARIYTHKRGTESTHLYMEPSGCHTWNCDRQRMMALQASFVLHSQ</sequence>
<dbReference type="PANTHER" id="PTHR11757:SF19">
    <property type="entry name" value="PROLYL ENDOPEPTIDASE-LIKE"/>
    <property type="match status" value="1"/>
</dbReference>
<evidence type="ECO:0000256" key="3">
    <source>
        <dbReference type="ARBA" id="ARBA00042165"/>
    </source>
</evidence>
<gene>
    <name evidence="6" type="ORF">FisN_19Hh225</name>
</gene>
<dbReference type="InterPro" id="IPR051543">
    <property type="entry name" value="Serine_Peptidase_S9A"/>
</dbReference>
<dbReference type="PANTHER" id="PTHR11757">
    <property type="entry name" value="PROTEASE FAMILY S9A OLIGOPEPTIDASE"/>
    <property type="match status" value="1"/>
</dbReference>
<accession>A0A1Z5K024</accession>
<dbReference type="Gene3D" id="3.40.50.1820">
    <property type="entry name" value="alpha/beta hydrolase"/>
    <property type="match status" value="1"/>
</dbReference>
<dbReference type="EMBL" id="BDSP01000137">
    <property type="protein sequence ID" value="GAX19643.1"/>
    <property type="molecule type" value="Genomic_DNA"/>
</dbReference>
<dbReference type="GO" id="GO:0006508">
    <property type="term" value="P:proteolysis"/>
    <property type="evidence" value="ECO:0007669"/>
    <property type="project" value="InterPro"/>
</dbReference>